<evidence type="ECO:0000256" key="1">
    <source>
        <dbReference type="SAM" id="Phobius"/>
    </source>
</evidence>
<keyword evidence="1" id="KW-0812">Transmembrane</keyword>
<accession>A0ABP8NJY7</accession>
<proteinExistence type="predicted"/>
<comment type="caution">
    <text evidence="2">The sequence shown here is derived from an EMBL/GenBank/DDBJ whole genome shotgun (WGS) entry which is preliminary data.</text>
</comment>
<keyword evidence="1" id="KW-1133">Transmembrane helix</keyword>
<feature type="transmembrane region" description="Helical" evidence="1">
    <location>
        <begin position="146"/>
        <end position="166"/>
    </location>
</feature>
<dbReference type="Proteomes" id="UP001500067">
    <property type="component" value="Unassembled WGS sequence"/>
</dbReference>
<sequence>MLAGTNVQAQAPDPVAYGIDTLTDSATLAAWATYRIDSTFAEHPMLASPYVIGDVQSLHQWVSQTSDFYLLLSLCFILGLIRYMDTRYFTNLWRAFVNPTLSNRQLKEQLQSAGLPNFLMNVFFAFAGGAYIYYVVKFFTAEPQGSVPPSLLIIMLIAGTGIIYVAKYAAVRFSGWAFRVEGITEHYLFNVFLINKILAITLLPFIIVLAFGGREWVQQVVVVSFIAAGALLLNRYMRSWKVFGSFFQYSKFHFFMYLCASELLPLAVLMKLLVKGLMFY</sequence>
<organism evidence="2 3">
    <name type="scientific">Nemorincola caseinilytica</name>
    <dbReference type="NCBI Taxonomy" id="2054315"/>
    <lineage>
        <taxon>Bacteria</taxon>
        <taxon>Pseudomonadati</taxon>
        <taxon>Bacteroidota</taxon>
        <taxon>Chitinophagia</taxon>
        <taxon>Chitinophagales</taxon>
        <taxon>Chitinophagaceae</taxon>
        <taxon>Nemorincola</taxon>
    </lineage>
</organism>
<keyword evidence="1" id="KW-0472">Membrane</keyword>
<dbReference type="InterPro" id="IPR025367">
    <property type="entry name" value="DUF4271"/>
</dbReference>
<protein>
    <recommendedName>
        <fullName evidence="4">DUF4271 domain-containing protein</fullName>
    </recommendedName>
</protein>
<gene>
    <name evidence="2" type="ORF">GCM10023093_20970</name>
</gene>
<evidence type="ECO:0000313" key="3">
    <source>
        <dbReference type="Proteomes" id="UP001500067"/>
    </source>
</evidence>
<feature type="transmembrane region" description="Helical" evidence="1">
    <location>
        <begin position="254"/>
        <end position="274"/>
    </location>
</feature>
<dbReference type="Pfam" id="PF14093">
    <property type="entry name" value="DUF4271"/>
    <property type="match status" value="1"/>
</dbReference>
<keyword evidence="3" id="KW-1185">Reference proteome</keyword>
<name>A0ABP8NJY7_9BACT</name>
<dbReference type="EMBL" id="BAABFA010000014">
    <property type="protein sequence ID" value="GAA4466614.1"/>
    <property type="molecule type" value="Genomic_DNA"/>
</dbReference>
<feature type="transmembrane region" description="Helical" evidence="1">
    <location>
        <begin position="216"/>
        <end position="233"/>
    </location>
</feature>
<reference evidence="3" key="1">
    <citation type="journal article" date="2019" name="Int. J. Syst. Evol. Microbiol.">
        <title>The Global Catalogue of Microorganisms (GCM) 10K type strain sequencing project: providing services to taxonomists for standard genome sequencing and annotation.</title>
        <authorList>
            <consortium name="The Broad Institute Genomics Platform"/>
            <consortium name="The Broad Institute Genome Sequencing Center for Infectious Disease"/>
            <person name="Wu L."/>
            <person name="Ma J."/>
        </authorList>
    </citation>
    <scope>NUCLEOTIDE SEQUENCE [LARGE SCALE GENOMIC DNA]</scope>
    <source>
        <strain evidence="3">JCM 32105</strain>
    </source>
</reference>
<feature type="transmembrane region" description="Helical" evidence="1">
    <location>
        <begin position="187"/>
        <end position="210"/>
    </location>
</feature>
<evidence type="ECO:0008006" key="4">
    <source>
        <dbReference type="Google" id="ProtNLM"/>
    </source>
</evidence>
<feature type="transmembrane region" description="Helical" evidence="1">
    <location>
        <begin position="114"/>
        <end position="134"/>
    </location>
</feature>
<feature type="transmembrane region" description="Helical" evidence="1">
    <location>
        <begin position="68"/>
        <end position="84"/>
    </location>
</feature>
<evidence type="ECO:0000313" key="2">
    <source>
        <dbReference type="EMBL" id="GAA4466614.1"/>
    </source>
</evidence>